<dbReference type="InterPro" id="IPR036388">
    <property type="entry name" value="WH-like_DNA-bd_sf"/>
</dbReference>
<proteinExistence type="predicted"/>
<evidence type="ECO:0000313" key="2">
    <source>
        <dbReference type="EMBL" id="GAU92657.1"/>
    </source>
</evidence>
<organism evidence="2 3">
    <name type="scientific">Ramazzottius varieornatus</name>
    <name type="common">Water bear</name>
    <name type="synonym">Tardigrade</name>
    <dbReference type="NCBI Taxonomy" id="947166"/>
    <lineage>
        <taxon>Eukaryota</taxon>
        <taxon>Metazoa</taxon>
        <taxon>Ecdysozoa</taxon>
        <taxon>Tardigrada</taxon>
        <taxon>Eutardigrada</taxon>
        <taxon>Parachela</taxon>
        <taxon>Hypsibioidea</taxon>
        <taxon>Ramazzottiidae</taxon>
        <taxon>Ramazzottius</taxon>
    </lineage>
</organism>
<evidence type="ECO:0000259" key="1">
    <source>
        <dbReference type="Pfam" id="PF01399"/>
    </source>
</evidence>
<evidence type="ECO:0000313" key="3">
    <source>
        <dbReference type="Proteomes" id="UP000186922"/>
    </source>
</evidence>
<accession>A0A1D1UZ85</accession>
<name>A0A1D1UZ85_RAMVA</name>
<sequence length="70" mass="7976">MALHYAKICVNRLSQLLSLDSFEVEEYIGKLVRKKTIFARVDITDKARSFSGRRRTSVLLCKSGPAMSRN</sequence>
<gene>
    <name evidence="2" type="primary">RvY_04706-1</name>
    <name evidence="2" type="synonym">RvY_04706.1</name>
    <name evidence="2" type="ORF">RvY_04706</name>
</gene>
<feature type="domain" description="PCI" evidence="1">
    <location>
        <begin position="2"/>
        <end position="42"/>
    </location>
</feature>
<dbReference type="Proteomes" id="UP000186922">
    <property type="component" value="Unassembled WGS sequence"/>
</dbReference>
<dbReference type="AlphaFoldDB" id="A0A1D1UZ85"/>
<keyword evidence="3" id="KW-1185">Reference proteome</keyword>
<dbReference type="EMBL" id="BDGG01000002">
    <property type="protein sequence ID" value="GAU92657.1"/>
    <property type="molecule type" value="Genomic_DNA"/>
</dbReference>
<reference evidence="2 3" key="1">
    <citation type="journal article" date="2016" name="Nat. Commun.">
        <title>Extremotolerant tardigrade genome and improved radiotolerance of human cultured cells by tardigrade-unique protein.</title>
        <authorList>
            <person name="Hashimoto T."/>
            <person name="Horikawa D.D."/>
            <person name="Saito Y."/>
            <person name="Kuwahara H."/>
            <person name="Kozuka-Hata H."/>
            <person name="Shin-I T."/>
            <person name="Minakuchi Y."/>
            <person name="Ohishi K."/>
            <person name="Motoyama A."/>
            <person name="Aizu T."/>
            <person name="Enomoto A."/>
            <person name="Kondo K."/>
            <person name="Tanaka S."/>
            <person name="Hara Y."/>
            <person name="Koshikawa S."/>
            <person name="Sagara H."/>
            <person name="Miura T."/>
            <person name="Yokobori S."/>
            <person name="Miyagawa K."/>
            <person name="Suzuki Y."/>
            <person name="Kubo T."/>
            <person name="Oyama M."/>
            <person name="Kohara Y."/>
            <person name="Fujiyama A."/>
            <person name="Arakawa K."/>
            <person name="Katayama T."/>
            <person name="Toyoda A."/>
            <person name="Kunieda T."/>
        </authorList>
    </citation>
    <scope>NUCLEOTIDE SEQUENCE [LARGE SCALE GENOMIC DNA]</scope>
    <source>
        <strain evidence="2 3">YOKOZUNA-1</strain>
    </source>
</reference>
<comment type="caution">
    <text evidence="2">The sequence shown here is derived from an EMBL/GenBank/DDBJ whole genome shotgun (WGS) entry which is preliminary data.</text>
</comment>
<dbReference type="InterPro" id="IPR000717">
    <property type="entry name" value="PCI_dom"/>
</dbReference>
<dbReference type="OrthoDB" id="268763at2759"/>
<dbReference type="Gene3D" id="1.10.10.10">
    <property type="entry name" value="Winged helix-like DNA-binding domain superfamily/Winged helix DNA-binding domain"/>
    <property type="match status" value="1"/>
</dbReference>
<dbReference type="Pfam" id="PF01399">
    <property type="entry name" value="PCI"/>
    <property type="match status" value="1"/>
</dbReference>
<protein>
    <recommendedName>
        <fullName evidence="1">PCI domain-containing protein</fullName>
    </recommendedName>
</protein>